<keyword evidence="1" id="KW-0812">Transmembrane</keyword>
<name>A0A451B2T2_9GAMM</name>
<feature type="transmembrane region" description="Helical" evidence="1">
    <location>
        <begin position="76"/>
        <end position="99"/>
    </location>
</feature>
<dbReference type="EMBL" id="CAADFZ010000132">
    <property type="protein sequence ID" value="VFK67235.1"/>
    <property type="molecule type" value="Genomic_DNA"/>
</dbReference>
<evidence type="ECO:0000313" key="2">
    <source>
        <dbReference type="EMBL" id="VFK67235.1"/>
    </source>
</evidence>
<reference evidence="3" key="1">
    <citation type="submission" date="2019-02" db="EMBL/GenBank/DDBJ databases">
        <authorList>
            <person name="Gruber-Vodicka R. H."/>
            <person name="Seah K. B. B."/>
        </authorList>
    </citation>
    <scope>NUCLEOTIDE SEQUENCE</scope>
    <source>
        <strain evidence="3">BECK_BY19</strain>
        <strain evidence="2">BECK_BY8</strain>
    </source>
</reference>
<accession>A0A451B2T2</accession>
<protein>
    <submittedName>
        <fullName evidence="3">Uncharacterized protein</fullName>
    </submittedName>
</protein>
<sequence>MRVFLFILGFLFSLGGSAILGGAVYFVRHGSGGLFPAFMPWFLSPGLWFVMGLLLVAGGLWLLAPDPWRAVTLYQILWFCVGALGAYLIGQGITNAILFVSGGGIAQVLLGLPALIVGGLGLIISWSW</sequence>
<keyword evidence="1" id="KW-1133">Transmembrane helix</keyword>
<feature type="transmembrane region" description="Helical" evidence="1">
    <location>
        <begin position="105"/>
        <end position="126"/>
    </location>
</feature>
<keyword evidence="1" id="KW-0472">Membrane</keyword>
<evidence type="ECO:0000313" key="3">
    <source>
        <dbReference type="EMBL" id="VFK72590.1"/>
    </source>
</evidence>
<organism evidence="3">
    <name type="scientific">Candidatus Kentrum sp. UNK</name>
    <dbReference type="NCBI Taxonomy" id="2126344"/>
    <lineage>
        <taxon>Bacteria</taxon>
        <taxon>Pseudomonadati</taxon>
        <taxon>Pseudomonadota</taxon>
        <taxon>Gammaproteobacteria</taxon>
        <taxon>Candidatus Kentrum</taxon>
    </lineage>
</organism>
<dbReference type="EMBL" id="CAADGD010000124">
    <property type="protein sequence ID" value="VFK72590.1"/>
    <property type="molecule type" value="Genomic_DNA"/>
</dbReference>
<proteinExistence type="predicted"/>
<feature type="transmembrane region" description="Helical" evidence="1">
    <location>
        <begin position="46"/>
        <end position="64"/>
    </location>
</feature>
<dbReference type="AlphaFoldDB" id="A0A451B2T2"/>
<evidence type="ECO:0000256" key="1">
    <source>
        <dbReference type="SAM" id="Phobius"/>
    </source>
</evidence>
<gene>
    <name evidence="2" type="ORF">BECKUNK1418G_GA0071005_11325</name>
    <name evidence="3" type="ORF">BECKUNK1418H_GA0071006_11245</name>
</gene>